<proteinExistence type="predicted"/>
<reference evidence="1" key="1">
    <citation type="submission" date="2014-11" db="EMBL/GenBank/DDBJ databases">
        <authorList>
            <person name="Amaro Gonzalez C."/>
        </authorList>
    </citation>
    <scope>NUCLEOTIDE SEQUENCE</scope>
</reference>
<protein>
    <submittedName>
        <fullName evidence="1">Uncharacterized protein</fullName>
    </submittedName>
</protein>
<organism evidence="1">
    <name type="scientific">Anguilla anguilla</name>
    <name type="common">European freshwater eel</name>
    <name type="synonym">Muraena anguilla</name>
    <dbReference type="NCBI Taxonomy" id="7936"/>
    <lineage>
        <taxon>Eukaryota</taxon>
        <taxon>Metazoa</taxon>
        <taxon>Chordata</taxon>
        <taxon>Craniata</taxon>
        <taxon>Vertebrata</taxon>
        <taxon>Euteleostomi</taxon>
        <taxon>Actinopterygii</taxon>
        <taxon>Neopterygii</taxon>
        <taxon>Teleostei</taxon>
        <taxon>Anguilliformes</taxon>
        <taxon>Anguillidae</taxon>
        <taxon>Anguilla</taxon>
    </lineage>
</organism>
<dbReference type="EMBL" id="GBXM01059177">
    <property type="protein sequence ID" value="JAH49400.1"/>
    <property type="molecule type" value="Transcribed_RNA"/>
</dbReference>
<accession>A0A0E9T963</accession>
<reference evidence="1" key="2">
    <citation type="journal article" date="2015" name="Fish Shellfish Immunol.">
        <title>Early steps in the European eel (Anguilla anguilla)-Vibrio vulnificus interaction in the gills: Role of the RtxA13 toxin.</title>
        <authorList>
            <person name="Callol A."/>
            <person name="Pajuelo D."/>
            <person name="Ebbesson L."/>
            <person name="Teles M."/>
            <person name="MacKenzie S."/>
            <person name="Amaro C."/>
        </authorList>
    </citation>
    <scope>NUCLEOTIDE SEQUENCE</scope>
</reference>
<evidence type="ECO:0000313" key="1">
    <source>
        <dbReference type="EMBL" id="JAH49400.1"/>
    </source>
</evidence>
<dbReference type="AlphaFoldDB" id="A0A0E9T963"/>
<name>A0A0E9T963_ANGAN</name>
<sequence length="16" mass="1809">MRGGDRCCHLLEGSFQ</sequence>